<reference evidence="1 2" key="1">
    <citation type="journal article" date="2021" name="Appl. Environ. Microbiol.">
        <title>Genetic linkage and physical mapping for an oyster mushroom Pleurotus cornucopiae and QTL analysis for the trait cap color.</title>
        <authorList>
            <person name="Zhang Y."/>
            <person name="Gao W."/>
            <person name="Sonnenberg A."/>
            <person name="Chen Q."/>
            <person name="Zhang J."/>
            <person name="Huang C."/>
        </authorList>
    </citation>
    <scope>NUCLEOTIDE SEQUENCE [LARGE SCALE GENOMIC DNA]</scope>
    <source>
        <strain evidence="1">CCMSSC00406</strain>
    </source>
</reference>
<organism evidence="1 2">
    <name type="scientific">Pleurotus cornucopiae</name>
    <name type="common">Cornucopia mushroom</name>
    <dbReference type="NCBI Taxonomy" id="5321"/>
    <lineage>
        <taxon>Eukaryota</taxon>
        <taxon>Fungi</taxon>
        <taxon>Dikarya</taxon>
        <taxon>Basidiomycota</taxon>
        <taxon>Agaricomycotina</taxon>
        <taxon>Agaricomycetes</taxon>
        <taxon>Agaricomycetidae</taxon>
        <taxon>Agaricales</taxon>
        <taxon>Pleurotineae</taxon>
        <taxon>Pleurotaceae</taxon>
        <taxon>Pleurotus</taxon>
    </lineage>
</organism>
<evidence type="ECO:0000313" key="1">
    <source>
        <dbReference type="EMBL" id="KAG9218494.1"/>
    </source>
</evidence>
<evidence type="ECO:0000313" key="2">
    <source>
        <dbReference type="Proteomes" id="UP000824881"/>
    </source>
</evidence>
<protein>
    <submittedName>
        <fullName evidence="1">Uncharacterized protein</fullName>
    </submittedName>
</protein>
<sequence length="175" mass="19892">MTTTIGTIVPTPSRSNHLIARPPSRFEIVGKSVFLAGSTEPNIAPDWQSQITSLLSTRLPNQPLTILNPRRDDWDSSWKESIQDERFREQVNWELDAQDAATFIAMYLHPGTKGVVSLLELGLHAKDSGKVVVCCPDGYWRKGNVEVVCQRYGIKLCEQFEQFEEEVVRMLRMDN</sequence>
<keyword evidence="2" id="KW-1185">Reference proteome</keyword>
<gene>
    <name evidence="1" type="ORF">CCMSSC00406_0008847</name>
</gene>
<dbReference type="Proteomes" id="UP000824881">
    <property type="component" value="Unassembled WGS sequence"/>
</dbReference>
<dbReference type="EMBL" id="WQMT02000009">
    <property type="protein sequence ID" value="KAG9218494.1"/>
    <property type="molecule type" value="Genomic_DNA"/>
</dbReference>
<name>A0ACB7IL85_PLECO</name>
<proteinExistence type="predicted"/>
<accession>A0ACB7IL85</accession>
<comment type="caution">
    <text evidence="1">The sequence shown here is derived from an EMBL/GenBank/DDBJ whole genome shotgun (WGS) entry which is preliminary data.</text>
</comment>